<comment type="caution">
    <text evidence="8">The sequence shown here is derived from an EMBL/GenBank/DDBJ whole genome shotgun (WGS) entry which is preliminary data.</text>
</comment>
<keyword evidence="9" id="KW-1185">Reference proteome</keyword>
<dbReference type="Proteomes" id="UP001567538">
    <property type="component" value="Unassembled WGS sequence"/>
</dbReference>
<keyword evidence="4" id="KW-0804">Transcription</keyword>
<dbReference type="InterPro" id="IPR011598">
    <property type="entry name" value="bHLH_dom"/>
</dbReference>
<dbReference type="InterPro" id="IPR031066">
    <property type="entry name" value="bHLH_ALC-like_plant"/>
</dbReference>
<dbReference type="SUPFAM" id="SSF47459">
    <property type="entry name" value="HLH, helix-loop-helix DNA-binding domain"/>
    <property type="match status" value="1"/>
</dbReference>
<gene>
    <name evidence="8" type="ORF">AAHA92_24499</name>
</gene>
<evidence type="ECO:0000256" key="5">
    <source>
        <dbReference type="ARBA" id="ARBA00023242"/>
    </source>
</evidence>
<dbReference type="AlphaFoldDB" id="A0ABD1G7J9"/>
<dbReference type="Pfam" id="PF00010">
    <property type="entry name" value="HLH"/>
    <property type="match status" value="1"/>
</dbReference>
<dbReference type="CDD" id="cd11445">
    <property type="entry name" value="bHLH_AtPIF_like"/>
    <property type="match status" value="1"/>
</dbReference>
<organism evidence="8 9">
    <name type="scientific">Salvia divinorum</name>
    <name type="common">Maria pastora</name>
    <name type="synonym">Diviner's sage</name>
    <dbReference type="NCBI Taxonomy" id="28513"/>
    <lineage>
        <taxon>Eukaryota</taxon>
        <taxon>Viridiplantae</taxon>
        <taxon>Streptophyta</taxon>
        <taxon>Embryophyta</taxon>
        <taxon>Tracheophyta</taxon>
        <taxon>Spermatophyta</taxon>
        <taxon>Magnoliopsida</taxon>
        <taxon>eudicotyledons</taxon>
        <taxon>Gunneridae</taxon>
        <taxon>Pentapetalae</taxon>
        <taxon>asterids</taxon>
        <taxon>lamiids</taxon>
        <taxon>Lamiales</taxon>
        <taxon>Lamiaceae</taxon>
        <taxon>Nepetoideae</taxon>
        <taxon>Mentheae</taxon>
        <taxon>Salviinae</taxon>
        <taxon>Salvia</taxon>
        <taxon>Salvia subgen. Calosphace</taxon>
    </lineage>
</organism>
<dbReference type="GO" id="GO:0003677">
    <property type="term" value="F:DNA binding"/>
    <property type="evidence" value="ECO:0007669"/>
    <property type="project" value="UniProtKB-KW"/>
</dbReference>
<evidence type="ECO:0000256" key="3">
    <source>
        <dbReference type="ARBA" id="ARBA00023125"/>
    </source>
</evidence>
<dbReference type="Gene3D" id="4.10.280.10">
    <property type="entry name" value="Helix-loop-helix DNA-binding domain"/>
    <property type="match status" value="1"/>
</dbReference>
<dbReference type="GO" id="GO:0005634">
    <property type="term" value="C:nucleus"/>
    <property type="evidence" value="ECO:0007669"/>
    <property type="project" value="UniProtKB-SubCell"/>
</dbReference>
<comment type="subcellular location">
    <subcellularLocation>
        <location evidence="1">Nucleus</location>
    </subcellularLocation>
</comment>
<dbReference type="PROSITE" id="PS50888">
    <property type="entry name" value="BHLH"/>
    <property type="match status" value="1"/>
</dbReference>
<protein>
    <submittedName>
        <fullName evidence="8">Transcription factor UNE10-like</fullName>
    </submittedName>
</protein>
<evidence type="ECO:0000313" key="8">
    <source>
        <dbReference type="EMBL" id="KAL1540090.1"/>
    </source>
</evidence>
<dbReference type="SMART" id="SM00353">
    <property type="entry name" value="HLH"/>
    <property type="match status" value="1"/>
</dbReference>
<feature type="domain" description="BHLH" evidence="7">
    <location>
        <begin position="216"/>
        <end position="265"/>
    </location>
</feature>
<evidence type="ECO:0000313" key="9">
    <source>
        <dbReference type="Proteomes" id="UP001567538"/>
    </source>
</evidence>
<dbReference type="InterPro" id="IPR036638">
    <property type="entry name" value="HLH_DNA-bd_sf"/>
</dbReference>
<name>A0ABD1G7J9_SALDI</name>
<feature type="region of interest" description="Disordered" evidence="6">
    <location>
        <begin position="158"/>
        <end position="183"/>
    </location>
</feature>
<keyword evidence="3" id="KW-0238">DNA-binding</keyword>
<evidence type="ECO:0000256" key="4">
    <source>
        <dbReference type="ARBA" id="ARBA00023163"/>
    </source>
</evidence>
<proteinExistence type="predicted"/>
<dbReference type="InterPro" id="IPR047265">
    <property type="entry name" value="PIF1-like_bHLH"/>
</dbReference>
<evidence type="ECO:0000256" key="2">
    <source>
        <dbReference type="ARBA" id="ARBA00023015"/>
    </source>
</evidence>
<evidence type="ECO:0000259" key="7">
    <source>
        <dbReference type="PROSITE" id="PS50888"/>
    </source>
</evidence>
<dbReference type="PANTHER" id="PTHR45855">
    <property type="entry name" value="TRANSCRIPTION FACTOR PIF1-RELATED"/>
    <property type="match status" value="1"/>
</dbReference>
<dbReference type="EMBL" id="JBEAFC010000009">
    <property type="protein sequence ID" value="KAL1540090.1"/>
    <property type="molecule type" value="Genomic_DNA"/>
</dbReference>
<feature type="compositionally biased region" description="Polar residues" evidence="6">
    <location>
        <begin position="159"/>
        <end position="174"/>
    </location>
</feature>
<accession>A0ABD1G7J9</accession>
<evidence type="ECO:0000256" key="6">
    <source>
        <dbReference type="SAM" id="MobiDB-lite"/>
    </source>
</evidence>
<dbReference type="PANTHER" id="PTHR45855:SF23">
    <property type="entry name" value="TRANSCRIPTION FACTOR MEE8-RELATED"/>
    <property type="match status" value="1"/>
</dbReference>
<sequence length="381" mass="41138">MNSFATDPLSLDYEVAELTWENGPLAAYGLGNKPAVAWEKPHLRPADTLESIVDQATCGLPRASKLVPWLDHRGGIKNAPVFVAAASMDALVPCHNSGNDGPENSTEVPGIGACTVGSCSGAGRGSCTCYTSASPSDTCGGGSDSAPVTIDSSERDFGLTSTSLWSPENTSSGEDYTKTSGEENDTVYCSRSQGQTGKKCHRKLGLGKSSISAKVRAAAIHNQSERRRRDKINERMKTLQKMVPNSSKTDKASMLDEVIEYMKQLQAQVQIINRMTMPSVMMPLSMLQMSMMTPSMGMAMPMPMHRMGVIDIGRAAGMPTMMPSAAAFMPMPPWDIQPPPPTPDFLSNYFATQSQPTMTIDGYTRLAALYQQFQQRIGSKK</sequence>
<evidence type="ECO:0000256" key="1">
    <source>
        <dbReference type="ARBA" id="ARBA00004123"/>
    </source>
</evidence>
<keyword evidence="2" id="KW-0805">Transcription regulation</keyword>
<reference evidence="8 9" key="1">
    <citation type="submission" date="2024-06" db="EMBL/GenBank/DDBJ databases">
        <title>A chromosome level genome sequence of Diviner's sage (Salvia divinorum).</title>
        <authorList>
            <person name="Ford S.A."/>
            <person name="Ro D.-K."/>
            <person name="Ness R.W."/>
            <person name="Phillips M.A."/>
        </authorList>
    </citation>
    <scope>NUCLEOTIDE SEQUENCE [LARGE SCALE GENOMIC DNA]</scope>
    <source>
        <strain evidence="8">SAF-2024a</strain>
        <tissue evidence="8">Leaf</tissue>
    </source>
</reference>
<keyword evidence="5" id="KW-0539">Nucleus</keyword>